<dbReference type="GO" id="GO:0009236">
    <property type="term" value="P:cobalamin biosynthetic process"/>
    <property type="evidence" value="ECO:0007669"/>
    <property type="project" value="UniProtKB-UniRule"/>
</dbReference>
<dbReference type="RefSeq" id="WP_118991024.1">
    <property type="nucleotide sequence ID" value="NZ_CP023434.1"/>
</dbReference>
<dbReference type="SUPFAM" id="SSF52540">
    <property type="entry name" value="P-loop containing nucleoside triphosphate hydrolases"/>
    <property type="match status" value="1"/>
</dbReference>
<dbReference type="Pfam" id="PF01656">
    <property type="entry name" value="CbiA"/>
    <property type="match status" value="1"/>
</dbReference>
<feature type="domain" description="CobQ/CobB/MinD/ParA nucleotide binding" evidence="8">
    <location>
        <begin position="5"/>
        <end position="185"/>
    </location>
</feature>
<accession>A0A347WM21</accession>
<dbReference type="GO" id="GO:0042242">
    <property type="term" value="F:cobyrinic acid a,c-diamide synthase activity"/>
    <property type="evidence" value="ECO:0007669"/>
    <property type="project" value="UniProtKB-UniRule"/>
</dbReference>
<evidence type="ECO:0000256" key="2">
    <source>
        <dbReference type="ARBA" id="ARBA00022598"/>
    </source>
</evidence>
<comment type="function">
    <text evidence="7">Catalyzes the ATP-dependent amidation of the two carboxylate groups at positions a and c of cobyrinate, using either L-glutamine or ammonia as the nitrogen source.</text>
</comment>
<dbReference type="NCBIfam" id="NF002204">
    <property type="entry name" value="PRK01077.1"/>
    <property type="match status" value="1"/>
</dbReference>
<reference evidence="10 11" key="1">
    <citation type="submission" date="2017-09" db="EMBL/GenBank/DDBJ databases">
        <title>Complete genome sequence of Oxytococcus suis strain ZY16052.</title>
        <authorList>
            <person name="Li F."/>
        </authorList>
    </citation>
    <scope>NUCLEOTIDE SEQUENCE [LARGE SCALE GENOMIC DNA]</scope>
    <source>
        <strain evidence="10 11">ZY16052</strain>
    </source>
</reference>
<dbReference type="SUPFAM" id="SSF52317">
    <property type="entry name" value="Class I glutamine amidotransferase-like"/>
    <property type="match status" value="1"/>
</dbReference>
<keyword evidence="3 7" id="KW-0547">Nucleotide-binding</keyword>
<comment type="similarity">
    <text evidence="7">Belongs to the CobB/CbiA family.</text>
</comment>
<dbReference type="CDD" id="cd03130">
    <property type="entry name" value="GATase1_CobB"/>
    <property type="match status" value="1"/>
</dbReference>
<dbReference type="KEGG" id="abae:CL176_09010"/>
<dbReference type="EMBL" id="CP023434">
    <property type="protein sequence ID" value="AXY26128.1"/>
    <property type="molecule type" value="Genomic_DNA"/>
</dbReference>
<evidence type="ECO:0000256" key="7">
    <source>
        <dbReference type="HAMAP-Rule" id="MF_00027"/>
    </source>
</evidence>
<dbReference type="AlphaFoldDB" id="A0A347WM21"/>
<dbReference type="InterPro" id="IPR029062">
    <property type="entry name" value="Class_I_gatase-like"/>
</dbReference>
<dbReference type="InterPro" id="IPR027417">
    <property type="entry name" value="P-loop_NTPase"/>
</dbReference>
<keyword evidence="4 7" id="KW-0067">ATP-binding</keyword>
<evidence type="ECO:0000313" key="11">
    <source>
        <dbReference type="Proteomes" id="UP000263232"/>
    </source>
</evidence>
<gene>
    <name evidence="7" type="primary">cbiA</name>
    <name evidence="10" type="ORF">CL176_09010</name>
</gene>
<dbReference type="NCBIfam" id="TIGR00379">
    <property type="entry name" value="cobB"/>
    <property type="match status" value="1"/>
</dbReference>
<keyword evidence="5 7" id="KW-0460">Magnesium</keyword>
<comment type="cofactor">
    <cofactor evidence="1 7">
        <name>Mg(2+)</name>
        <dbReference type="ChEBI" id="CHEBI:18420"/>
    </cofactor>
</comment>
<dbReference type="InterPro" id="IPR002586">
    <property type="entry name" value="CobQ/CobB/MinD/ParA_Nub-bd_dom"/>
</dbReference>
<dbReference type="Pfam" id="PF07685">
    <property type="entry name" value="GATase_3"/>
    <property type="match status" value="1"/>
</dbReference>
<evidence type="ECO:0000256" key="6">
    <source>
        <dbReference type="ARBA" id="ARBA00022962"/>
    </source>
</evidence>
<dbReference type="PANTHER" id="PTHR43873:SF1">
    <property type="entry name" value="COBYRINATE A,C-DIAMIDE SYNTHASE"/>
    <property type="match status" value="1"/>
</dbReference>
<evidence type="ECO:0000259" key="8">
    <source>
        <dbReference type="Pfam" id="PF01656"/>
    </source>
</evidence>
<evidence type="ECO:0000313" key="10">
    <source>
        <dbReference type="EMBL" id="AXY26128.1"/>
    </source>
</evidence>
<protein>
    <recommendedName>
        <fullName evidence="7">Cobyrinate a,c-diamide synthase</fullName>
        <ecNumber evidence="7">6.3.5.11</ecNumber>
    </recommendedName>
    <alternativeName>
        <fullName evidence="7">Cobyrinic acid a,c-diamide synthetase</fullName>
    </alternativeName>
</protein>
<dbReference type="UniPathway" id="UPA00148">
    <property type="reaction ID" value="UER00231"/>
</dbReference>
<comment type="domain">
    <text evidence="7">Comprises of two domains. The C-terminal domain contains the binding site for glutamine and catalyzes the hydrolysis of this substrate to glutamate and ammonia. The N-terminal domain is anticipated to bind ATP and cobyrinate and catalyzes the ultimate synthesis of the diamide product. The ammonia produced via the glutaminase domain is probably translocated to the adjacent domain via a molecular tunnel, where it reacts with an activated intermediate.</text>
</comment>
<dbReference type="InterPro" id="IPR004484">
    <property type="entry name" value="CbiA/CobB_synth"/>
</dbReference>
<feature type="domain" description="CobB/CobQ-like glutamine amidotransferase" evidence="9">
    <location>
        <begin position="260"/>
        <end position="450"/>
    </location>
</feature>
<dbReference type="Gene3D" id="3.40.50.300">
    <property type="entry name" value="P-loop containing nucleotide triphosphate hydrolases"/>
    <property type="match status" value="2"/>
</dbReference>
<keyword evidence="2 7" id="KW-0436">Ligase</keyword>
<name>A0A347WM21_9LACT</name>
<evidence type="ECO:0000256" key="4">
    <source>
        <dbReference type="ARBA" id="ARBA00022840"/>
    </source>
</evidence>
<sequence>MKEFLIAGVTSGVGKTTISLGLMQALINRGLIVQPYKVGPDYVDTAFHTKITQRSSVNLDQFMLQDIEVLRALYARALVGTDIAMVEGVMGLYDGYGLDKLYCSSAGIAVHLDLPVVLVVDGAATSTSAAAIVKGFVDLEPRLNVIGVILNRVNSTSHFELLKRAIEHYTNITVFGYVPKNEAYHLSSRKLGLVPENEITNLLEQVQILAEVLEDTVDINMLLDCSEVAREHRSWQSILAKFQPDESEEVHFNLDAPYRLAYAKDPAFQFYYQDNFSLLKDWGVELIPFSPLNDSALPEAEAFYFGGGYPELHAEALASNQSMRQSVLYAHQSGAPIYGETGGLMYLGQTLETEVGVHPMVGVFPGVSYQTPRLRRFGYCEMTLKEDTVLGMKGDILRGHEFHYSDFDTTLPTVADFQKIRDGKCLKDWTGGYQVRRSFASYMYLHFYQNRNIIRHLIRAMSDYRRSK</sequence>
<dbReference type="PROSITE" id="PS51274">
    <property type="entry name" value="GATASE_COBBQ"/>
    <property type="match status" value="1"/>
</dbReference>
<comment type="caution">
    <text evidence="7">Lacks conserved residue(s) required for the propagation of feature annotation.</text>
</comment>
<dbReference type="PANTHER" id="PTHR43873">
    <property type="entry name" value="COBYRINATE A,C-DIAMIDE SYNTHASE"/>
    <property type="match status" value="1"/>
</dbReference>
<evidence type="ECO:0000259" key="9">
    <source>
        <dbReference type="Pfam" id="PF07685"/>
    </source>
</evidence>
<evidence type="ECO:0000256" key="5">
    <source>
        <dbReference type="ARBA" id="ARBA00022842"/>
    </source>
</evidence>
<organism evidence="10 11">
    <name type="scientific">Suicoccus acidiformans</name>
    <dbReference type="NCBI Taxonomy" id="2036206"/>
    <lineage>
        <taxon>Bacteria</taxon>
        <taxon>Bacillati</taxon>
        <taxon>Bacillota</taxon>
        <taxon>Bacilli</taxon>
        <taxon>Lactobacillales</taxon>
        <taxon>Aerococcaceae</taxon>
        <taxon>Suicoccus</taxon>
    </lineage>
</organism>
<comment type="miscellaneous">
    <text evidence="7">The a and c carboxylates of cobyrinate are activated for nucleophilic attack via formation of a phosphorylated intermediate by ATP. CbiA catalyzes first the amidation of the c-carboxylate, and then that of the a-carboxylate.</text>
</comment>
<evidence type="ECO:0000256" key="3">
    <source>
        <dbReference type="ARBA" id="ARBA00022741"/>
    </source>
</evidence>
<keyword evidence="7" id="KW-0169">Cobalamin biosynthesis</keyword>
<comment type="pathway">
    <text evidence="7">Cofactor biosynthesis; adenosylcobalamin biosynthesis; cob(II)yrinate a,c-diamide from sirohydrochlorin (anaerobic route): step 10/10.</text>
</comment>
<dbReference type="EC" id="6.3.5.11" evidence="7"/>
<comment type="catalytic activity">
    <reaction evidence="7">
        <text>cob(II)yrinate + 2 L-glutamine + 2 ATP + 2 H2O = cob(II)yrinate a,c diamide + 2 L-glutamate + 2 ADP + 2 phosphate + 2 H(+)</text>
        <dbReference type="Rhea" id="RHEA:26289"/>
        <dbReference type="ChEBI" id="CHEBI:15377"/>
        <dbReference type="ChEBI" id="CHEBI:15378"/>
        <dbReference type="ChEBI" id="CHEBI:29985"/>
        <dbReference type="ChEBI" id="CHEBI:30616"/>
        <dbReference type="ChEBI" id="CHEBI:43474"/>
        <dbReference type="ChEBI" id="CHEBI:58359"/>
        <dbReference type="ChEBI" id="CHEBI:58537"/>
        <dbReference type="ChEBI" id="CHEBI:58894"/>
        <dbReference type="ChEBI" id="CHEBI:456216"/>
        <dbReference type="EC" id="6.3.5.11"/>
    </reaction>
</comment>
<keyword evidence="11" id="KW-1185">Reference proteome</keyword>
<dbReference type="OrthoDB" id="9764035at2"/>
<proteinExistence type="inferred from homology"/>
<evidence type="ECO:0000256" key="1">
    <source>
        <dbReference type="ARBA" id="ARBA00001946"/>
    </source>
</evidence>
<dbReference type="HAMAP" id="MF_00027">
    <property type="entry name" value="CobB_CbiA"/>
    <property type="match status" value="1"/>
</dbReference>
<dbReference type="CDD" id="cd05388">
    <property type="entry name" value="CobB_N"/>
    <property type="match status" value="1"/>
</dbReference>
<dbReference type="InterPro" id="IPR011698">
    <property type="entry name" value="GATase_3"/>
</dbReference>
<keyword evidence="6 7" id="KW-0315">Glutamine amidotransferase</keyword>
<dbReference type="Proteomes" id="UP000263232">
    <property type="component" value="Chromosome"/>
</dbReference>
<dbReference type="GO" id="GO:0005524">
    <property type="term" value="F:ATP binding"/>
    <property type="evidence" value="ECO:0007669"/>
    <property type="project" value="UniProtKB-UniRule"/>
</dbReference>